<dbReference type="GO" id="GO:0000139">
    <property type="term" value="C:Golgi membrane"/>
    <property type="evidence" value="ECO:0007669"/>
    <property type="project" value="UniProtKB-SubCell"/>
</dbReference>
<evidence type="ECO:0000256" key="5">
    <source>
        <dbReference type="ARBA" id="ARBA00023034"/>
    </source>
</evidence>
<evidence type="ECO:0000259" key="7">
    <source>
        <dbReference type="Pfam" id="PF03016"/>
    </source>
</evidence>
<keyword evidence="3" id="KW-0328">Glycosyltransferase</keyword>
<feature type="domain" description="Exostosin GT47" evidence="7">
    <location>
        <begin position="104"/>
        <end position="417"/>
    </location>
</feature>
<dbReference type="PANTHER" id="PTHR11062:SF249">
    <property type="entry name" value="OS08G0438600 PROTEIN"/>
    <property type="match status" value="1"/>
</dbReference>
<dbReference type="EnsemblPlants" id="Kaladp0095s0567.3.v1.1">
    <property type="protein sequence ID" value="Kaladp0095s0567.3.v1.1"/>
    <property type="gene ID" value="Kaladp0095s0567.v1.1"/>
</dbReference>
<evidence type="ECO:0000313" key="8">
    <source>
        <dbReference type="EnsemblPlants" id="Kaladp0095s0567.1.v1.1"/>
    </source>
</evidence>
<reference evidence="8" key="1">
    <citation type="submission" date="2021-01" db="UniProtKB">
        <authorList>
            <consortium name="EnsemblPlants"/>
        </authorList>
    </citation>
    <scope>IDENTIFICATION</scope>
</reference>
<evidence type="ECO:0000256" key="3">
    <source>
        <dbReference type="ARBA" id="ARBA00022676"/>
    </source>
</evidence>
<keyword evidence="6" id="KW-0812">Transmembrane</keyword>
<dbReference type="Gramene" id="Kaladp0095s0567.2.v1.1">
    <property type="protein sequence ID" value="Kaladp0095s0567.2.v1.1"/>
    <property type="gene ID" value="Kaladp0095s0567.v1.1"/>
</dbReference>
<dbReference type="InterPro" id="IPR004263">
    <property type="entry name" value="Exostosin"/>
</dbReference>
<evidence type="ECO:0000256" key="2">
    <source>
        <dbReference type="ARBA" id="ARBA00010271"/>
    </source>
</evidence>
<protein>
    <recommendedName>
        <fullName evidence="7">Exostosin GT47 domain-containing protein</fullName>
    </recommendedName>
</protein>
<dbReference type="AlphaFoldDB" id="A0A7N0V3D8"/>
<proteinExistence type="inferred from homology"/>
<dbReference type="PANTHER" id="PTHR11062">
    <property type="entry name" value="EXOSTOSIN HEPARAN SULFATE GLYCOSYLTRANSFERASE -RELATED"/>
    <property type="match status" value="1"/>
</dbReference>
<keyword evidence="5" id="KW-0333">Golgi apparatus</keyword>
<dbReference type="GO" id="GO:0016757">
    <property type="term" value="F:glycosyltransferase activity"/>
    <property type="evidence" value="ECO:0007669"/>
    <property type="project" value="UniProtKB-KW"/>
</dbReference>
<keyword evidence="3" id="KW-0808">Transferase</keyword>
<comment type="similarity">
    <text evidence="2">Belongs to the glycosyltransferase 47 family.</text>
</comment>
<keyword evidence="4" id="KW-0735">Signal-anchor</keyword>
<dbReference type="OMA" id="PRESDCQ"/>
<feature type="transmembrane region" description="Helical" evidence="6">
    <location>
        <begin position="12"/>
        <end position="30"/>
    </location>
</feature>
<dbReference type="Pfam" id="PF03016">
    <property type="entry name" value="Exostosin_GT47"/>
    <property type="match status" value="1"/>
</dbReference>
<keyword evidence="6" id="KW-1133">Transmembrane helix</keyword>
<evidence type="ECO:0000256" key="6">
    <source>
        <dbReference type="SAM" id="Phobius"/>
    </source>
</evidence>
<dbReference type="Proteomes" id="UP000594263">
    <property type="component" value="Unplaced"/>
</dbReference>
<dbReference type="EnsemblPlants" id="Kaladp0095s0567.4.v1.1">
    <property type="protein sequence ID" value="Kaladp0095s0567.4.v1.1"/>
    <property type="gene ID" value="Kaladp0095s0567.v1.1"/>
</dbReference>
<organism evidence="8 9">
    <name type="scientific">Kalanchoe fedtschenkoi</name>
    <name type="common">Lavender scallops</name>
    <name type="synonym">South American air plant</name>
    <dbReference type="NCBI Taxonomy" id="63787"/>
    <lineage>
        <taxon>Eukaryota</taxon>
        <taxon>Viridiplantae</taxon>
        <taxon>Streptophyta</taxon>
        <taxon>Embryophyta</taxon>
        <taxon>Tracheophyta</taxon>
        <taxon>Spermatophyta</taxon>
        <taxon>Magnoliopsida</taxon>
        <taxon>eudicotyledons</taxon>
        <taxon>Gunneridae</taxon>
        <taxon>Pentapetalae</taxon>
        <taxon>Saxifragales</taxon>
        <taxon>Crassulaceae</taxon>
        <taxon>Kalanchoe</taxon>
    </lineage>
</organism>
<dbReference type="Gramene" id="Kaladp0095s0567.3.v1.1">
    <property type="protein sequence ID" value="Kaladp0095s0567.3.v1.1"/>
    <property type="gene ID" value="Kaladp0095s0567.v1.1"/>
</dbReference>
<comment type="subcellular location">
    <subcellularLocation>
        <location evidence="1">Golgi apparatus membrane</location>
        <topology evidence="1">Single-pass type II membrane protein</topology>
    </subcellularLocation>
</comment>
<accession>A0A7N0V3D8</accession>
<name>A0A7N0V3D8_KALFE</name>
<evidence type="ECO:0000256" key="4">
    <source>
        <dbReference type="ARBA" id="ARBA00022968"/>
    </source>
</evidence>
<dbReference type="EnsemblPlants" id="Kaladp0095s0567.1.v1.1">
    <property type="protein sequence ID" value="Kaladp0095s0567.1.v1.1"/>
    <property type="gene ID" value="Kaladp0095s0567.v1.1"/>
</dbReference>
<dbReference type="Gramene" id="Kaladp0095s0567.4.v1.1">
    <property type="protein sequence ID" value="Kaladp0095s0567.4.v1.1"/>
    <property type="gene ID" value="Kaladp0095s0567.v1.1"/>
</dbReference>
<dbReference type="InterPro" id="IPR040911">
    <property type="entry name" value="Exostosin_GT47"/>
</dbReference>
<sequence length="489" mass="55895">MAEKSRFPSLLFWLITAAMFLLMVSSLFLLQSSDFSFSQRSIFGDILVNNSAMYYFNREDVNIPIARSHGSIQNLYEDCGMLKKDNGNQVVTRRHKGCEPGQAYLKVYMYDLPSEFHFGLMGWTERADQKWPNVSDPKRLPPYPGGLNLQHSVEYWLTLDLLASNNPSVSRPCTAVRVKNSSDADIVFVPFFASLSYNRYSKLVEGETVTVNKVLQNRLVKFLKSRSEWKRLAGKDHLIVAHHPNSLLDARRKLGSAMFVLADFGRYPVEIANIEKDVIAPYKHMVRTIPDFESAPFDKRPILVFFQGAIYRKDGGAIRRDIYYLLKDEPDVHFTFGSVGANGVSNAGKGMASSKFCLNIAGDTPSSNRLFDAIASQCIPVIISDEIELPFEDVLDYSEFSIFVPASDALKPGYLVNLLRGISKQKWTVMWERLKQVQRHFEYQYPSETGDAVQMIWRDVMYKISSTEFKLHKNRRSIQPKLLLKRSRK</sequence>
<evidence type="ECO:0000256" key="1">
    <source>
        <dbReference type="ARBA" id="ARBA00004323"/>
    </source>
</evidence>
<dbReference type="EnsemblPlants" id="Kaladp0095s0567.2.v1.1">
    <property type="protein sequence ID" value="Kaladp0095s0567.2.v1.1"/>
    <property type="gene ID" value="Kaladp0095s0567.v1.1"/>
</dbReference>
<keyword evidence="9" id="KW-1185">Reference proteome</keyword>
<evidence type="ECO:0000313" key="9">
    <source>
        <dbReference type="Proteomes" id="UP000594263"/>
    </source>
</evidence>
<dbReference type="Gramene" id="Kaladp0095s0567.1.v1.1">
    <property type="protein sequence ID" value="Kaladp0095s0567.1.v1.1"/>
    <property type="gene ID" value="Kaladp0095s0567.v1.1"/>
</dbReference>
<keyword evidence="6" id="KW-0472">Membrane</keyword>